<dbReference type="InParanoid" id="A0A672UJG9"/>
<dbReference type="AlphaFoldDB" id="A0A672UJG9"/>
<sequence>QKPKVLVGLMAVCKVQPGWDTPSLNRNTRVEATQEKRVMHFGGHWNVQGLGLYGRAFCGFYYPSKSQKNTCSQQLTLKSAFWEDV</sequence>
<dbReference type="Ensembl" id="ENSSHBT00005016985.1">
    <property type="protein sequence ID" value="ENSSHBP00005014122.1"/>
    <property type="gene ID" value="ENSSHBG00005012362.1"/>
</dbReference>
<reference evidence="1" key="3">
    <citation type="submission" date="2025-09" db="UniProtKB">
        <authorList>
            <consortium name="Ensembl"/>
        </authorList>
    </citation>
    <scope>IDENTIFICATION</scope>
</reference>
<evidence type="ECO:0000313" key="1">
    <source>
        <dbReference type="Ensembl" id="ENSSHBP00005014122.1"/>
    </source>
</evidence>
<evidence type="ECO:0000313" key="2">
    <source>
        <dbReference type="Proteomes" id="UP000472266"/>
    </source>
</evidence>
<reference evidence="1 2" key="1">
    <citation type="submission" date="2019-11" db="EMBL/GenBank/DDBJ databases">
        <title>Strigops habroptila (kakapo) genome, bStrHab1, primary haplotype, v2.</title>
        <authorList>
            <person name="Jarvis E.D."/>
            <person name="Howard J."/>
            <person name="Rhie A."/>
            <person name="Phillippy A."/>
            <person name="Korlach J."/>
            <person name="Digby A."/>
            <person name="Iorns D."/>
            <person name="Eason D."/>
            <person name="Robertson B."/>
            <person name="Raemaekers T."/>
            <person name="Howe K."/>
            <person name="Lewin H."/>
            <person name="Damas J."/>
            <person name="Hastie A."/>
            <person name="Tracey A."/>
            <person name="Chow W."/>
            <person name="Fedrigo O."/>
        </authorList>
    </citation>
    <scope>NUCLEOTIDE SEQUENCE [LARGE SCALE GENOMIC DNA]</scope>
</reference>
<accession>A0A672UJG9</accession>
<organism evidence="1 2">
    <name type="scientific">Strigops habroptila</name>
    <name type="common">Kakapo</name>
    <dbReference type="NCBI Taxonomy" id="2489341"/>
    <lineage>
        <taxon>Eukaryota</taxon>
        <taxon>Metazoa</taxon>
        <taxon>Chordata</taxon>
        <taxon>Craniata</taxon>
        <taxon>Vertebrata</taxon>
        <taxon>Euteleostomi</taxon>
        <taxon>Archelosauria</taxon>
        <taxon>Archosauria</taxon>
        <taxon>Dinosauria</taxon>
        <taxon>Saurischia</taxon>
        <taxon>Theropoda</taxon>
        <taxon>Coelurosauria</taxon>
        <taxon>Aves</taxon>
        <taxon>Neognathae</taxon>
        <taxon>Neoaves</taxon>
        <taxon>Telluraves</taxon>
        <taxon>Australaves</taxon>
        <taxon>Psittaciformes</taxon>
        <taxon>Psittacidae</taxon>
        <taxon>Strigops</taxon>
    </lineage>
</organism>
<keyword evidence="2" id="KW-1185">Reference proteome</keyword>
<proteinExistence type="predicted"/>
<protein>
    <submittedName>
        <fullName evidence="1">Uncharacterized protein</fullName>
    </submittedName>
</protein>
<dbReference type="Proteomes" id="UP000472266">
    <property type="component" value="Chromosome 11"/>
</dbReference>
<reference evidence="1" key="2">
    <citation type="submission" date="2025-08" db="UniProtKB">
        <authorList>
            <consortium name="Ensembl"/>
        </authorList>
    </citation>
    <scope>IDENTIFICATION</scope>
</reference>
<name>A0A672UJG9_STRHB</name>